<accession>A0A1X6ZK81</accession>
<proteinExistence type="predicted"/>
<dbReference type="Proteomes" id="UP000193061">
    <property type="component" value="Unassembled WGS sequence"/>
</dbReference>
<evidence type="ECO:0000313" key="2">
    <source>
        <dbReference type="Proteomes" id="UP000193061"/>
    </source>
</evidence>
<keyword evidence="2" id="KW-1185">Reference proteome</keyword>
<gene>
    <name evidence="1" type="ORF">ROA7450_02611</name>
</gene>
<reference evidence="1 2" key="1">
    <citation type="submission" date="2017-03" db="EMBL/GenBank/DDBJ databases">
        <authorList>
            <person name="Afonso C.L."/>
            <person name="Miller P.J."/>
            <person name="Scott M.A."/>
            <person name="Spackman E."/>
            <person name="Goraichik I."/>
            <person name="Dimitrov K.M."/>
            <person name="Suarez D.L."/>
            <person name="Swayne D.E."/>
        </authorList>
    </citation>
    <scope>NUCLEOTIDE SEQUENCE [LARGE SCALE GENOMIC DNA]</scope>
    <source>
        <strain evidence="1 2">CECT 7450</strain>
    </source>
</reference>
<name>A0A1X6ZK81_9RHOB</name>
<evidence type="ECO:0000313" key="1">
    <source>
        <dbReference type="EMBL" id="SLN51789.1"/>
    </source>
</evidence>
<protein>
    <submittedName>
        <fullName evidence="1">Uncharacterized protein</fullName>
    </submittedName>
</protein>
<sequence>MVKQIDQLETFWQKIMLTNVDERYRYASPWSWMLSEARTEGLDLPPEYEALRKELDEQAIEAQFDNMPI</sequence>
<dbReference type="EMBL" id="FWFX01000007">
    <property type="protein sequence ID" value="SLN51789.1"/>
    <property type="molecule type" value="Genomic_DNA"/>
</dbReference>
<dbReference type="OrthoDB" id="7870782at2"/>
<dbReference type="AlphaFoldDB" id="A0A1X6ZK81"/>
<dbReference type="RefSeq" id="WP_143534441.1">
    <property type="nucleotide sequence ID" value="NZ_FWFX01000007.1"/>
</dbReference>
<organism evidence="1 2">
    <name type="scientific">Roseovarius albus</name>
    <dbReference type="NCBI Taxonomy" id="1247867"/>
    <lineage>
        <taxon>Bacteria</taxon>
        <taxon>Pseudomonadati</taxon>
        <taxon>Pseudomonadota</taxon>
        <taxon>Alphaproteobacteria</taxon>
        <taxon>Rhodobacterales</taxon>
        <taxon>Roseobacteraceae</taxon>
        <taxon>Roseovarius</taxon>
    </lineage>
</organism>